<feature type="binding site" evidence="7">
    <location>
        <position position="141"/>
    </location>
    <ligand>
        <name>substrate</name>
    </ligand>
</feature>
<keyword evidence="7" id="KW-0963">Cytoplasm</keyword>
<dbReference type="HAMAP" id="MF_00109">
    <property type="entry name" value="Shikimate_kinase"/>
    <property type="match status" value="1"/>
</dbReference>
<comment type="catalytic activity">
    <reaction evidence="7">
        <text>shikimate + ATP = 3-phosphoshikimate + ADP + H(+)</text>
        <dbReference type="Rhea" id="RHEA:13121"/>
        <dbReference type="ChEBI" id="CHEBI:15378"/>
        <dbReference type="ChEBI" id="CHEBI:30616"/>
        <dbReference type="ChEBI" id="CHEBI:36208"/>
        <dbReference type="ChEBI" id="CHEBI:145989"/>
        <dbReference type="ChEBI" id="CHEBI:456216"/>
        <dbReference type="EC" id="2.7.1.71"/>
    </reaction>
</comment>
<organism evidence="8 9">
    <name type="scientific">Pontibacter chinhatensis</name>
    <dbReference type="NCBI Taxonomy" id="1436961"/>
    <lineage>
        <taxon>Bacteria</taxon>
        <taxon>Pseudomonadati</taxon>
        <taxon>Bacteroidota</taxon>
        <taxon>Cytophagia</taxon>
        <taxon>Cytophagales</taxon>
        <taxon>Hymenobacteraceae</taxon>
        <taxon>Pontibacter</taxon>
    </lineage>
</organism>
<dbReference type="InterPro" id="IPR027417">
    <property type="entry name" value="P-loop_NTPase"/>
</dbReference>
<dbReference type="UniPathway" id="UPA00053">
    <property type="reaction ID" value="UER00088"/>
</dbReference>
<dbReference type="Proteomes" id="UP000198724">
    <property type="component" value="Unassembled WGS sequence"/>
</dbReference>
<accession>A0A1I2UJ69</accession>
<keyword evidence="7" id="KW-0479">Metal-binding</keyword>
<feature type="binding site" evidence="7">
    <location>
        <position position="56"/>
    </location>
    <ligand>
        <name>substrate</name>
    </ligand>
</feature>
<dbReference type="InterPro" id="IPR000623">
    <property type="entry name" value="Shikimate_kinase/TSH1"/>
</dbReference>
<dbReference type="Gene3D" id="3.40.50.300">
    <property type="entry name" value="P-loop containing nucleotide triphosphate hydrolases"/>
    <property type="match status" value="1"/>
</dbReference>
<evidence type="ECO:0000313" key="9">
    <source>
        <dbReference type="Proteomes" id="UP000198724"/>
    </source>
</evidence>
<evidence type="ECO:0000256" key="4">
    <source>
        <dbReference type="ARBA" id="ARBA00022777"/>
    </source>
</evidence>
<keyword evidence="1 7" id="KW-0028">Amino-acid biosynthesis</keyword>
<dbReference type="GO" id="GO:0004765">
    <property type="term" value="F:shikimate kinase activity"/>
    <property type="evidence" value="ECO:0007669"/>
    <property type="project" value="UniProtKB-UniRule"/>
</dbReference>
<feature type="binding site" evidence="7">
    <location>
        <position position="119"/>
    </location>
    <ligand>
        <name>ATP</name>
        <dbReference type="ChEBI" id="CHEBI:30616"/>
    </ligand>
</feature>
<dbReference type="GO" id="GO:0009423">
    <property type="term" value="P:chorismate biosynthetic process"/>
    <property type="evidence" value="ECO:0007669"/>
    <property type="project" value="UniProtKB-UniRule"/>
</dbReference>
<protein>
    <recommendedName>
        <fullName evidence="7">Shikimate kinase</fullName>
        <shortName evidence="7">SK</shortName>
        <ecNumber evidence="7">2.7.1.71</ecNumber>
    </recommendedName>
</protein>
<dbReference type="InterPro" id="IPR031322">
    <property type="entry name" value="Shikimate/glucono_kinase"/>
</dbReference>
<feature type="binding site" evidence="7">
    <location>
        <position position="32"/>
    </location>
    <ligand>
        <name>substrate</name>
    </ligand>
</feature>
<dbReference type="PANTHER" id="PTHR21087">
    <property type="entry name" value="SHIKIMATE KINASE"/>
    <property type="match status" value="1"/>
</dbReference>
<evidence type="ECO:0000256" key="6">
    <source>
        <dbReference type="ARBA" id="ARBA00023141"/>
    </source>
</evidence>
<evidence type="ECO:0000256" key="7">
    <source>
        <dbReference type="HAMAP-Rule" id="MF_00109"/>
    </source>
</evidence>
<dbReference type="GO" id="GO:0000287">
    <property type="term" value="F:magnesium ion binding"/>
    <property type="evidence" value="ECO:0007669"/>
    <property type="project" value="UniProtKB-UniRule"/>
</dbReference>
<dbReference type="PANTHER" id="PTHR21087:SF16">
    <property type="entry name" value="SHIKIMATE KINASE 1, CHLOROPLASTIC"/>
    <property type="match status" value="1"/>
</dbReference>
<sequence length="168" mass="18807">MRIFLIGMMGSGKTTLGRQLAGRLGYTFVDLDEYLVQREGQSIAQIFERQGQEHFRRLERQALEEVVQAHEQAVISTGGGAPCFFDNINYINQHGTSIYLNVPVEQLVERLLAQGLEERPLLAGKSPAELNSFLAETLTHRKQFYERATIALSDAQASADNLLTLLNL</sequence>
<dbReference type="GO" id="GO:0009073">
    <property type="term" value="P:aromatic amino acid family biosynthetic process"/>
    <property type="evidence" value="ECO:0007669"/>
    <property type="project" value="UniProtKB-KW"/>
</dbReference>
<comment type="function">
    <text evidence="7">Catalyzes the specific phosphorylation of the 3-hydroxyl group of shikimic acid using ATP as a cosubstrate.</text>
</comment>
<dbReference type="SUPFAM" id="SSF52540">
    <property type="entry name" value="P-loop containing nucleoside triphosphate hydrolases"/>
    <property type="match status" value="1"/>
</dbReference>
<comment type="similarity">
    <text evidence="7">Belongs to the shikimate kinase family.</text>
</comment>
<dbReference type="GO" id="GO:0008652">
    <property type="term" value="P:amino acid biosynthetic process"/>
    <property type="evidence" value="ECO:0007669"/>
    <property type="project" value="UniProtKB-KW"/>
</dbReference>
<evidence type="ECO:0000256" key="5">
    <source>
        <dbReference type="ARBA" id="ARBA00022840"/>
    </source>
</evidence>
<dbReference type="EMBL" id="FOOT01000003">
    <property type="protein sequence ID" value="SFG74791.1"/>
    <property type="molecule type" value="Genomic_DNA"/>
</dbReference>
<gene>
    <name evidence="7" type="primary">aroK</name>
    <name evidence="8" type="ORF">SAMN05421739_103484</name>
</gene>
<dbReference type="GO" id="GO:0005524">
    <property type="term" value="F:ATP binding"/>
    <property type="evidence" value="ECO:0007669"/>
    <property type="project" value="UniProtKB-UniRule"/>
</dbReference>
<reference evidence="9" key="1">
    <citation type="submission" date="2016-10" db="EMBL/GenBank/DDBJ databases">
        <authorList>
            <person name="Varghese N."/>
            <person name="Submissions S."/>
        </authorList>
    </citation>
    <scope>NUCLEOTIDE SEQUENCE [LARGE SCALE GENOMIC DNA]</scope>
    <source>
        <strain evidence="9">LP51</strain>
    </source>
</reference>
<keyword evidence="2 7" id="KW-0808">Transferase</keyword>
<dbReference type="Pfam" id="PF01202">
    <property type="entry name" value="SKI"/>
    <property type="match status" value="1"/>
</dbReference>
<comment type="cofactor">
    <cofactor evidence="7">
        <name>Mg(2+)</name>
        <dbReference type="ChEBI" id="CHEBI:18420"/>
    </cofactor>
    <text evidence="7">Binds 1 Mg(2+) ion per subunit.</text>
</comment>
<dbReference type="EC" id="2.7.1.71" evidence="7"/>
<feature type="binding site" evidence="7">
    <location>
        <position position="14"/>
    </location>
    <ligand>
        <name>Mg(2+)</name>
        <dbReference type="ChEBI" id="CHEBI:18420"/>
    </ligand>
</feature>
<keyword evidence="7" id="KW-0460">Magnesium</keyword>
<dbReference type="GO" id="GO:0005829">
    <property type="term" value="C:cytosol"/>
    <property type="evidence" value="ECO:0007669"/>
    <property type="project" value="TreeGrafter"/>
</dbReference>
<feature type="binding site" evidence="7">
    <location>
        <position position="79"/>
    </location>
    <ligand>
        <name>substrate</name>
    </ligand>
</feature>
<evidence type="ECO:0000313" key="8">
    <source>
        <dbReference type="EMBL" id="SFG74791.1"/>
    </source>
</evidence>
<keyword evidence="5 7" id="KW-0067">ATP-binding</keyword>
<dbReference type="RefSeq" id="WP_245756194.1">
    <property type="nucleotide sequence ID" value="NZ_FOOT01000003.1"/>
</dbReference>
<comment type="caution">
    <text evidence="7">Lacks conserved residue(s) required for the propagation of feature annotation.</text>
</comment>
<keyword evidence="4 7" id="KW-0418">Kinase</keyword>
<dbReference type="AlphaFoldDB" id="A0A1I2UJ69"/>
<proteinExistence type="inferred from homology"/>
<comment type="subunit">
    <text evidence="7">Monomer.</text>
</comment>
<comment type="pathway">
    <text evidence="7">Metabolic intermediate biosynthesis; chorismate biosynthesis; chorismate from D-erythrose 4-phosphate and phosphoenolpyruvate: step 5/7.</text>
</comment>
<evidence type="ECO:0000256" key="1">
    <source>
        <dbReference type="ARBA" id="ARBA00022605"/>
    </source>
</evidence>
<keyword evidence="9" id="KW-1185">Reference proteome</keyword>
<name>A0A1I2UJ69_9BACT</name>
<dbReference type="PRINTS" id="PR01100">
    <property type="entry name" value="SHIKIMTKNASE"/>
</dbReference>
<dbReference type="STRING" id="1436961.SAMN05421739_103484"/>
<comment type="subcellular location">
    <subcellularLocation>
        <location evidence="7">Cytoplasm</location>
    </subcellularLocation>
</comment>
<evidence type="ECO:0000256" key="2">
    <source>
        <dbReference type="ARBA" id="ARBA00022679"/>
    </source>
</evidence>
<dbReference type="CDD" id="cd00464">
    <property type="entry name" value="SK"/>
    <property type="match status" value="1"/>
</dbReference>
<feature type="binding site" evidence="7">
    <location>
        <begin position="10"/>
        <end position="15"/>
    </location>
    <ligand>
        <name>ATP</name>
        <dbReference type="ChEBI" id="CHEBI:30616"/>
    </ligand>
</feature>
<keyword evidence="6 7" id="KW-0057">Aromatic amino acid biosynthesis</keyword>
<keyword evidence="3 7" id="KW-0547">Nucleotide-binding</keyword>
<evidence type="ECO:0000256" key="3">
    <source>
        <dbReference type="ARBA" id="ARBA00022741"/>
    </source>
</evidence>